<dbReference type="CDD" id="cd09276">
    <property type="entry name" value="Rnase_HI_RT_non_LTR"/>
    <property type="match status" value="1"/>
</dbReference>
<gene>
    <name evidence="2" type="ORF">AVEN_21560_1</name>
</gene>
<dbReference type="InterPro" id="IPR036397">
    <property type="entry name" value="RNaseH_sf"/>
</dbReference>
<dbReference type="EMBL" id="BGPR01007502">
    <property type="protein sequence ID" value="GBN27337.1"/>
    <property type="molecule type" value="Genomic_DNA"/>
</dbReference>
<dbReference type="Proteomes" id="UP000499080">
    <property type="component" value="Unassembled WGS sequence"/>
</dbReference>
<name>A0A4Y2MNE2_ARAVE</name>
<dbReference type="SUPFAM" id="SSF53098">
    <property type="entry name" value="Ribonuclease H-like"/>
    <property type="match status" value="1"/>
</dbReference>
<dbReference type="PROSITE" id="PS50879">
    <property type="entry name" value="RNASE_H_1"/>
    <property type="match status" value="1"/>
</dbReference>
<dbReference type="Gene3D" id="3.30.420.10">
    <property type="entry name" value="Ribonuclease H-like superfamily/Ribonuclease H"/>
    <property type="match status" value="1"/>
</dbReference>
<dbReference type="OrthoDB" id="6515318at2759"/>
<reference evidence="2 3" key="1">
    <citation type="journal article" date="2019" name="Sci. Rep.">
        <title>Orb-weaving spider Araneus ventricosus genome elucidates the spidroin gene catalogue.</title>
        <authorList>
            <person name="Kono N."/>
            <person name="Nakamura H."/>
            <person name="Ohtoshi R."/>
            <person name="Moran D.A.P."/>
            <person name="Shinohara A."/>
            <person name="Yoshida Y."/>
            <person name="Fujiwara M."/>
            <person name="Mori M."/>
            <person name="Tomita M."/>
            <person name="Arakawa K."/>
        </authorList>
    </citation>
    <scope>NUCLEOTIDE SEQUENCE [LARGE SCALE GENOMIC DNA]</scope>
</reference>
<evidence type="ECO:0000313" key="3">
    <source>
        <dbReference type="Proteomes" id="UP000499080"/>
    </source>
</evidence>
<dbReference type="InterPro" id="IPR002156">
    <property type="entry name" value="RNaseH_domain"/>
</dbReference>
<evidence type="ECO:0000259" key="1">
    <source>
        <dbReference type="PROSITE" id="PS50879"/>
    </source>
</evidence>
<proteinExistence type="predicted"/>
<dbReference type="InterPro" id="IPR012337">
    <property type="entry name" value="RNaseH-like_sf"/>
</dbReference>
<organism evidence="2 3">
    <name type="scientific">Araneus ventricosus</name>
    <name type="common">Orbweaver spider</name>
    <name type="synonym">Epeira ventricosa</name>
    <dbReference type="NCBI Taxonomy" id="182803"/>
    <lineage>
        <taxon>Eukaryota</taxon>
        <taxon>Metazoa</taxon>
        <taxon>Ecdysozoa</taxon>
        <taxon>Arthropoda</taxon>
        <taxon>Chelicerata</taxon>
        <taxon>Arachnida</taxon>
        <taxon>Araneae</taxon>
        <taxon>Araneomorphae</taxon>
        <taxon>Entelegynae</taxon>
        <taxon>Araneoidea</taxon>
        <taxon>Araneidae</taxon>
        <taxon>Araneus</taxon>
    </lineage>
</organism>
<dbReference type="AlphaFoldDB" id="A0A4Y2MNE2"/>
<accession>A0A4Y2MNE2</accession>
<keyword evidence="3" id="KW-1185">Reference proteome</keyword>
<sequence length="287" mass="32621">MDKPIKLTRQMKILGVILDDRLNGLAHLDYLKVKTGKILNRLTVARSRKGLSGRVLKILYKRALERIIVYAAPAWWAGSVNQRNKIITLQRQVLLAVTEAFRTTSTAALHVLSGIEPVDQVCDMETEIYKAKQGQQISTFLGRDIEPISLDAYVDQWQHPAEISDVRMDPFPSSSSLAIYTDGSKMNNRVGAAFCVLEPELSSEYLYRLADHNTVFQAELTALHQALLWKKQQRPRDLCNIFTDSLSSLKAIQKLRPRNNLVEKIKDLCDETVSLQWGQGPHRHCRE</sequence>
<evidence type="ECO:0000313" key="2">
    <source>
        <dbReference type="EMBL" id="GBN27337.1"/>
    </source>
</evidence>
<dbReference type="Pfam" id="PF00075">
    <property type="entry name" value="RNase_H"/>
    <property type="match status" value="1"/>
</dbReference>
<feature type="domain" description="RNase H type-1" evidence="1">
    <location>
        <begin position="173"/>
        <end position="287"/>
    </location>
</feature>
<dbReference type="GO" id="GO:0004523">
    <property type="term" value="F:RNA-DNA hybrid ribonuclease activity"/>
    <property type="evidence" value="ECO:0007669"/>
    <property type="project" value="InterPro"/>
</dbReference>
<dbReference type="GO" id="GO:0003676">
    <property type="term" value="F:nucleic acid binding"/>
    <property type="evidence" value="ECO:0007669"/>
    <property type="project" value="InterPro"/>
</dbReference>
<comment type="caution">
    <text evidence="2">The sequence shown here is derived from an EMBL/GenBank/DDBJ whole genome shotgun (WGS) entry which is preliminary data.</text>
</comment>
<protein>
    <recommendedName>
        <fullName evidence="1">RNase H type-1 domain-containing protein</fullName>
    </recommendedName>
</protein>